<feature type="compositionally biased region" description="Low complexity" evidence="1">
    <location>
        <begin position="755"/>
        <end position="770"/>
    </location>
</feature>
<dbReference type="PANTHER" id="PTHR31193">
    <property type="entry name" value="TRANSMEMBRANE PROTEIN C9ORF91"/>
    <property type="match status" value="1"/>
</dbReference>
<feature type="transmembrane region" description="Helical" evidence="2">
    <location>
        <begin position="516"/>
        <end position="538"/>
    </location>
</feature>
<dbReference type="RefSeq" id="XP_036371094.1">
    <property type="nucleotide sequence ID" value="XM_036515201.1"/>
</dbReference>
<evidence type="ECO:0000313" key="7">
    <source>
        <dbReference type="RefSeq" id="XP_036371096.1"/>
    </source>
</evidence>
<name>A0A6P7TVY8_9MOLL</name>
<feature type="compositionally biased region" description="Polar residues" evidence="1">
    <location>
        <begin position="320"/>
        <end position="335"/>
    </location>
</feature>
<sequence length="770" mass="85716">MQDIWVSSMFKSLGLQNKLEHVGLVGWSEADHQNLIPEDGQSDTASNEEDTPHIPIEPTTTYSPIDCSISLNNNDDDDGDGDGNKMESGATTSTDACFNMDSFFPAPPLQDLYRYHIFFSHSPNDIAWIESIVKKLEECPYNYKCFYTKPNSSETSQSNQGNPRIPSGLGNPSIPSDGSSPIIPRSQGKCSSLNNDYGIPSIPSGHRNPSIHSHNNYSNPSIPSILISRSSPSHGNSIGAVIKNKSNNNSNCSSRSSSTRSIIINNSINNNNNKSNPNNTINSSNCSVGGGSDDDDDDDDGGGGESEDGVNIKQRIIHTGSKNKGNSTSKTRSSNGTIQSTLCAAMLSERVVIALSRSYVLSTWFDFQEILQNLTESSLYQQRLIVIMLEDCEVPEPLQTVGYLDVRQKQFYSTLTQLLRSNCLPRSSESISSDLSSVLSTRANLSNGQLIATITGRINGQWKATLVFDYDGTVPTPLSCHGINVSHNEFTNIMKNIVNDAEIMNSLGWQFTMKPVVIIFILSIIWIVSFLLVIFLLIDAPKSSALPIRLAVFLFPLLLLMAGYALRRMQKQNCATIALGMLNRCVHVNQMLYQLDRPVLVTALQHEGHRFLINFIYFDISECVLNLNFCLSEFTDSLTEKLLALIQFYTMDPLYLSQNSMAEKLVVMLGAPYSQQLLHRLLLKPSQEYHIRGHMCLCQYAEEFLLHYFGSIENSESMAVLDSVFSKYLNCSIRKKSLNTVKEMLKLTDDDHPCEQQQQQQQHEQQQPVI</sequence>
<feature type="compositionally biased region" description="Acidic residues" evidence="1">
    <location>
        <begin position="292"/>
        <end position="308"/>
    </location>
</feature>
<feature type="compositionally biased region" description="Low complexity" evidence="1">
    <location>
        <begin position="172"/>
        <end position="184"/>
    </location>
</feature>
<keyword evidence="2" id="KW-1133">Transmembrane helix</keyword>
<dbReference type="SUPFAM" id="SSF52200">
    <property type="entry name" value="Toll/Interleukin receptor TIR domain"/>
    <property type="match status" value="2"/>
</dbReference>
<keyword evidence="3" id="KW-1185">Reference proteome</keyword>
<dbReference type="AlphaFoldDB" id="A0A6P7TVY8"/>
<dbReference type="Proteomes" id="UP000515154">
    <property type="component" value="Linkage group LG30"/>
</dbReference>
<keyword evidence="2" id="KW-0472">Membrane</keyword>
<feature type="region of interest" description="Disordered" evidence="1">
    <location>
        <begin position="150"/>
        <end position="335"/>
    </location>
</feature>
<feature type="region of interest" description="Disordered" evidence="1">
    <location>
        <begin position="750"/>
        <end position="770"/>
    </location>
</feature>
<evidence type="ECO:0000256" key="1">
    <source>
        <dbReference type="SAM" id="MobiDB-lite"/>
    </source>
</evidence>
<feature type="transmembrane region" description="Helical" evidence="2">
    <location>
        <begin position="544"/>
        <end position="566"/>
    </location>
</feature>
<gene>
    <name evidence="4 5 6 7" type="primary">LOC115226594</name>
</gene>
<feature type="compositionally biased region" description="Low complexity" evidence="1">
    <location>
        <begin position="244"/>
        <end position="287"/>
    </location>
</feature>
<accession>A0A6P7TVY8</accession>
<dbReference type="PANTHER" id="PTHR31193:SF1">
    <property type="entry name" value="TRANSMEMBRANE PROTEIN 268"/>
    <property type="match status" value="1"/>
</dbReference>
<feature type="region of interest" description="Disordered" evidence="1">
    <location>
        <begin position="34"/>
        <end position="88"/>
    </location>
</feature>
<proteinExistence type="predicted"/>
<keyword evidence="2" id="KW-0812">Transmembrane</keyword>
<reference evidence="4 5" key="1">
    <citation type="submission" date="2025-08" db="UniProtKB">
        <authorList>
            <consortium name="RefSeq"/>
        </authorList>
    </citation>
    <scope>IDENTIFICATION</scope>
</reference>
<dbReference type="InterPro" id="IPR028054">
    <property type="entry name" value="DUF4481"/>
</dbReference>
<protein>
    <submittedName>
        <fullName evidence="4 5">Uncharacterized protein LOC115226594 isoform X1</fullName>
    </submittedName>
</protein>
<evidence type="ECO:0000313" key="4">
    <source>
        <dbReference type="RefSeq" id="XP_029653467.2"/>
    </source>
</evidence>
<dbReference type="KEGG" id="osn:115226594"/>
<dbReference type="RefSeq" id="XP_036371096.1">
    <property type="nucleotide sequence ID" value="XM_036515203.1"/>
</dbReference>
<dbReference type="RefSeq" id="XP_029653467.2">
    <property type="nucleotide sequence ID" value="XM_029797607.2"/>
</dbReference>
<evidence type="ECO:0000313" key="5">
    <source>
        <dbReference type="RefSeq" id="XP_036371094.1"/>
    </source>
</evidence>
<feature type="compositionally biased region" description="Polar residues" evidence="1">
    <location>
        <begin position="150"/>
        <end position="162"/>
    </location>
</feature>
<evidence type="ECO:0000313" key="3">
    <source>
        <dbReference type="Proteomes" id="UP000515154"/>
    </source>
</evidence>
<dbReference type="Gene3D" id="3.40.50.10140">
    <property type="entry name" value="Toll/interleukin-1 receptor homology (TIR) domain"/>
    <property type="match status" value="1"/>
</dbReference>
<organism evidence="3 4">
    <name type="scientific">Octopus sinensis</name>
    <name type="common">East Asian common octopus</name>
    <dbReference type="NCBI Taxonomy" id="2607531"/>
    <lineage>
        <taxon>Eukaryota</taxon>
        <taxon>Metazoa</taxon>
        <taxon>Spiralia</taxon>
        <taxon>Lophotrochozoa</taxon>
        <taxon>Mollusca</taxon>
        <taxon>Cephalopoda</taxon>
        <taxon>Coleoidea</taxon>
        <taxon>Octopodiformes</taxon>
        <taxon>Octopoda</taxon>
        <taxon>Incirrata</taxon>
        <taxon>Octopodidae</taxon>
        <taxon>Octopus</taxon>
    </lineage>
</organism>
<feature type="compositionally biased region" description="Low complexity" evidence="1">
    <location>
        <begin position="208"/>
        <end position="234"/>
    </location>
</feature>
<dbReference type="InterPro" id="IPR035897">
    <property type="entry name" value="Toll_tir_struct_dom_sf"/>
</dbReference>
<evidence type="ECO:0000256" key="2">
    <source>
        <dbReference type="SAM" id="Phobius"/>
    </source>
</evidence>
<dbReference type="RefSeq" id="XP_036371095.1">
    <property type="nucleotide sequence ID" value="XM_036515202.1"/>
</dbReference>
<evidence type="ECO:0000313" key="6">
    <source>
        <dbReference type="RefSeq" id="XP_036371095.1"/>
    </source>
</evidence>